<evidence type="ECO:0000256" key="1">
    <source>
        <dbReference type="SAM" id="Phobius"/>
    </source>
</evidence>
<keyword evidence="1" id="KW-0812">Transmembrane</keyword>
<reference evidence="2 3" key="1">
    <citation type="journal article" date="2007" name="Archaea">
        <title>The genome of Hyperthermus butylicus: a sulfur-reducing, peptide fermenting, neutrophilic Crenarchaeote growing up to 108 degrees C.</title>
        <authorList>
            <person name="Brugger K."/>
            <person name="Chen L."/>
            <person name="Stark M."/>
            <person name="Zibat A."/>
            <person name="Redder P."/>
            <person name="Ruepp A."/>
            <person name="Awayez M."/>
            <person name="She Q."/>
            <person name="Garrett R.A."/>
            <person name="Klenk H.P."/>
        </authorList>
    </citation>
    <scope>NUCLEOTIDE SEQUENCE [LARGE SCALE GENOMIC DNA]</scope>
    <source>
        <strain evidence="3">DSM 5456 / JCM 9403 / PLM1-5</strain>
    </source>
</reference>
<dbReference type="HOGENOM" id="CLU_1076089_0_0_2"/>
<dbReference type="AlphaFoldDB" id="A2BK19"/>
<dbReference type="KEGG" id="hbu:Hbut_0466"/>
<accession>A2BK19</accession>
<organism evidence="2 3">
    <name type="scientific">Hyperthermus butylicus (strain DSM 5456 / JCM 9403 / PLM1-5)</name>
    <dbReference type="NCBI Taxonomy" id="415426"/>
    <lineage>
        <taxon>Archaea</taxon>
        <taxon>Thermoproteota</taxon>
        <taxon>Thermoprotei</taxon>
        <taxon>Desulfurococcales</taxon>
        <taxon>Pyrodictiaceae</taxon>
        <taxon>Hyperthermus</taxon>
    </lineage>
</organism>
<sequence length="258" mass="27689">MGQGFVVAVLLLFLAVASMLYGLGLGSSLVNAVNESQLLTLLMGAVAVVVIVASLKFRSGGGICVEIVFPRLTRTEVMRADTVKLEEILRSLSRHVKVKLVAAEPDMARLYVYGRDVGYSELTSLIRDYTEAMIVRPCSNGTRICAVEVASIAVAERTVKRIASSSTTKTLVIDFKGVIGELKLANAELIELGNVISVVEKVEHALAAVEKSKPSLLVLVEPLDLTDAVIEHICSYAKQCIVVTTSSDTKLPPCTIDI</sequence>
<evidence type="ECO:0000313" key="3">
    <source>
        <dbReference type="Proteomes" id="UP000002593"/>
    </source>
</evidence>
<gene>
    <name evidence="2" type="ordered locus">Hbut_0466</name>
</gene>
<feature type="transmembrane region" description="Helical" evidence="1">
    <location>
        <begin position="38"/>
        <end position="55"/>
    </location>
</feature>
<keyword evidence="1" id="KW-0472">Membrane</keyword>
<protein>
    <submittedName>
        <fullName evidence="2">Uncharacterized protein</fullName>
    </submittedName>
</protein>
<dbReference type="EMBL" id="CP000493">
    <property type="protein sequence ID" value="ABM80330.1"/>
    <property type="molecule type" value="Genomic_DNA"/>
</dbReference>
<name>A2BK19_HYPBU</name>
<dbReference type="Proteomes" id="UP000002593">
    <property type="component" value="Chromosome"/>
</dbReference>
<evidence type="ECO:0000313" key="2">
    <source>
        <dbReference type="EMBL" id="ABM80330.1"/>
    </source>
</evidence>
<proteinExistence type="predicted"/>
<dbReference type="EnsemblBacteria" id="ABM80330">
    <property type="protein sequence ID" value="ABM80330"/>
    <property type="gene ID" value="Hbut_0466"/>
</dbReference>
<keyword evidence="3" id="KW-1185">Reference proteome</keyword>
<keyword evidence="1" id="KW-1133">Transmembrane helix</keyword>